<keyword evidence="1" id="KW-0378">Hydrolase</keyword>
<dbReference type="SUPFAM" id="SSF56219">
    <property type="entry name" value="DNase I-like"/>
    <property type="match status" value="1"/>
</dbReference>
<dbReference type="AlphaFoldDB" id="A0A392SMI5"/>
<reference evidence="1 2" key="1">
    <citation type="journal article" date="2018" name="Front. Plant Sci.">
        <title>Red Clover (Trifolium pratense) and Zigzag Clover (T. medium) - A Picture of Genomic Similarities and Differences.</title>
        <authorList>
            <person name="Dluhosova J."/>
            <person name="Istvanek J."/>
            <person name="Nedelnik J."/>
            <person name="Repkova J."/>
        </authorList>
    </citation>
    <scope>NUCLEOTIDE SEQUENCE [LARGE SCALE GENOMIC DNA]</scope>
    <source>
        <strain evidence="2">cv. 10/8</strain>
        <tissue evidence="1">Leaf</tissue>
    </source>
</reference>
<keyword evidence="1" id="KW-0269">Exonuclease</keyword>
<feature type="non-terminal residue" evidence="1">
    <location>
        <position position="75"/>
    </location>
</feature>
<accession>A0A392SMI5</accession>
<dbReference type="GO" id="GO:0004519">
    <property type="term" value="F:endonuclease activity"/>
    <property type="evidence" value="ECO:0007669"/>
    <property type="project" value="UniProtKB-KW"/>
</dbReference>
<protein>
    <submittedName>
        <fullName evidence="1">Endonuclease/exonuclease/phosphatase family protein</fullName>
    </submittedName>
</protein>
<name>A0A392SMI5_9FABA</name>
<dbReference type="Proteomes" id="UP000265520">
    <property type="component" value="Unassembled WGS sequence"/>
</dbReference>
<keyword evidence="1" id="KW-0540">Nuclease</keyword>
<dbReference type="InterPro" id="IPR036691">
    <property type="entry name" value="Endo/exonu/phosph_ase_sf"/>
</dbReference>
<comment type="caution">
    <text evidence="1">The sequence shown here is derived from an EMBL/GenBank/DDBJ whole genome shotgun (WGS) entry which is preliminary data.</text>
</comment>
<keyword evidence="2" id="KW-1185">Reference proteome</keyword>
<dbReference type="GO" id="GO:0004527">
    <property type="term" value="F:exonuclease activity"/>
    <property type="evidence" value="ECO:0007669"/>
    <property type="project" value="UniProtKB-KW"/>
</dbReference>
<keyword evidence="1" id="KW-0255">Endonuclease</keyword>
<organism evidence="1 2">
    <name type="scientific">Trifolium medium</name>
    <dbReference type="NCBI Taxonomy" id="97028"/>
    <lineage>
        <taxon>Eukaryota</taxon>
        <taxon>Viridiplantae</taxon>
        <taxon>Streptophyta</taxon>
        <taxon>Embryophyta</taxon>
        <taxon>Tracheophyta</taxon>
        <taxon>Spermatophyta</taxon>
        <taxon>Magnoliopsida</taxon>
        <taxon>eudicotyledons</taxon>
        <taxon>Gunneridae</taxon>
        <taxon>Pentapetalae</taxon>
        <taxon>rosids</taxon>
        <taxon>fabids</taxon>
        <taxon>Fabales</taxon>
        <taxon>Fabaceae</taxon>
        <taxon>Papilionoideae</taxon>
        <taxon>50 kb inversion clade</taxon>
        <taxon>NPAAA clade</taxon>
        <taxon>Hologalegina</taxon>
        <taxon>IRL clade</taxon>
        <taxon>Trifolieae</taxon>
        <taxon>Trifolium</taxon>
    </lineage>
</organism>
<dbReference type="EMBL" id="LXQA010397718">
    <property type="protein sequence ID" value="MCI49205.1"/>
    <property type="molecule type" value="Genomic_DNA"/>
</dbReference>
<evidence type="ECO:0000313" key="2">
    <source>
        <dbReference type="Proteomes" id="UP000265520"/>
    </source>
</evidence>
<sequence length="75" mass="8653">MWDTVEVEVWSSASLNHVVRIHGRFIKSDEEFYLFNVYAPCEDNAKQLLWDSLSGKLQQSEGKKVCVCGDFNVVR</sequence>
<dbReference type="Gene3D" id="3.60.10.10">
    <property type="entry name" value="Endonuclease/exonuclease/phosphatase"/>
    <property type="match status" value="1"/>
</dbReference>
<evidence type="ECO:0000313" key="1">
    <source>
        <dbReference type="EMBL" id="MCI49205.1"/>
    </source>
</evidence>
<proteinExistence type="predicted"/>